<dbReference type="SUPFAM" id="SSF53474">
    <property type="entry name" value="alpha/beta-Hydrolases"/>
    <property type="match status" value="1"/>
</dbReference>
<evidence type="ECO:0000259" key="1">
    <source>
        <dbReference type="Pfam" id="PF00561"/>
    </source>
</evidence>
<reference evidence="2 3" key="1">
    <citation type="journal article" date="2019" name="Int. J. Syst. Evol. Microbiol.">
        <title>The Global Catalogue of Microorganisms (GCM) 10K type strain sequencing project: providing services to taxonomists for standard genome sequencing and annotation.</title>
        <authorList>
            <consortium name="The Broad Institute Genomics Platform"/>
            <consortium name="The Broad Institute Genome Sequencing Center for Infectious Disease"/>
            <person name="Wu L."/>
            <person name="Ma J."/>
        </authorList>
    </citation>
    <scope>NUCLEOTIDE SEQUENCE [LARGE SCALE GENOMIC DNA]</scope>
    <source>
        <strain evidence="2 3">JCM 10649</strain>
    </source>
</reference>
<dbReference type="InterPro" id="IPR045889">
    <property type="entry name" value="MES/HNL"/>
</dbReference>
<evidence type="ECO:0000313" key="2">
    <source>
        <dbReference type="EMBL" id="GAA0490624.1"/>
    </source>
</evidence>
<feature type="domain" description="AB hydrolase-1" evidence="1">
    <location>
        <begin position="3"/>
        <end position="160"/>
    </location>
</feature>
<proteinExistence type="predicted"/>
<comment type="caution">
    <text evidence="2">The sequence shown here is derived from an EMBL/GenBank/DDBJ whole genome shotgun (WGS) entry which is preliminary data.</text>
</comment>
<dbReference type="Gene3D" id="3.40.50.1820">
    <property type="entry name" value="alpha/beta hydrolase"/>
    <property type="match status" value="1"/>
</dbReference>
<sequence>MATFVLVPGMCHGAWSFETLTEPLRRLGHRVHALTLTGVAERAHLLTSTVNLDTHIEDVAGVLEAEDIEDAVLVGHSYGGMVITGVADRLPERVDSLVFLDALVPQDGDSVFALLPAQPDWHRTVGETGYAIPPLPFFDPRTTPHPLASALQRIRLTGDLSRFRSRTYVYATESEWGGESPFTALYERLRTDPEWTTHALSGKHNLMRDVPEALLKILLESAPA</sequence>
<dbReference type="GO" id="GO:0016787">
    <property type="term" value="F:hydrolase activity"/>
    <property type="evidence" value="ECO:0007669"/>
    <property type="project" value="UniProtKB-KW"/>
</dbReference>
<dbReference type="InterPro" id="IPR000073">
    <property type="entry name" value="AB_hydrolase_1"/>
</dbReference>
<keyword evidence="3" id="KW-1185">Reference proteome</keyword>
<accession>A0ABN1B5E8</accession>
<gene>
    <name evidence="2" type="ORF">GCM10009544_59400</name>
</gene>
<organism evidence="2 3">
    <name type="scientific">Streptomyces stramineus</name>
    <dbReference type="NCBI Taxonomy" id="173861"/>
    <lineage>
        <taxon>Bacteria</taxon>
        <taxon>Bacillati</taxon>
        <taxon>Actinomycetota</taxon>
        <taxon>Actinomycetes</taxon>
        <taxon>Kitasatosporales</taxon>
        <taxon>Streptomycetaceae</taxon>
        <taxon>Streptomyces</taxon>
    </lineage>
</organism>
<dbReference type="Pfam" id="PF00561">
    <property type="entry name" value="Abhydrolase_1"/>
    <property type="match status" value="1"/>
</dbReference>
<dbReference type="PANTHER" id="PTHR10992:SF1032">
    <property type="entry name" value="METHYLESTERASE 17"/>
    <property type="match status" value="1"/>
</dbReference>
<dbReference type="Proteomes" id="UP001499895">
    <property type="component" value="Unassembled WGS sequence"/>
</dbReference>
<evidence type="ECO:0000313" key="3">
    <source>
        <dbReference type="Proteomes" id="UP001499895"/>
    </source>
</evidence>
<dbReference type="RefSeq" id="WP_344096690.1">
    <property type="nucleotide sequence ID" value="NZ_BAAAHB010000117.1"/>
</dbReference>
<dbReference type="EMBL" id="BAAAHB010000117">
    <property type="protein sequence ID" value="GAA0490624.1"/>
    <property type="molecule type" value="Genomic_DNA"/>
</dbReference>
<dbReference type="InterPro" id="IPR029058">
    <property type="entry name" value="AB_hydrolase_fold"/>
</dbReference>
<dbReference type="PANTHER" id="PTHR10992">
    <property type="entry name" value="METHYLESTERASE FAMILY MEMBER"/>
    <property type="match status" value="1"/>
</dbReference>
<name>A0ABN1B5E8_9ACTN</name>
<keyword evidence="2" id="KW-0378">Hydrolase</keyword>
<protein>
    <submittedName>
        <fullName evidence="2">Alpha/beta fold hydrolase</fullName>
    </submittedName>
</protein>